<name>A0A8T4II97_9SPHN</name>
<evidence type="ECO:0000259" key="4">
    <source>
        <dbReference type="Pfam" id="PF20434"/>
    </source>
</evidence>
<dbReference type="PANTHER" id="PTHR48081:SF6">
    <property type="entry name" value="PEPTIDASE S9 PROLYL OLIGOPEPTIDASE CATALYTIC DOMAIN-CONTAINING PROTEIN"/>
    <property type="match status" value="1"/>
</dbReference>
<organism evidence="5 6">
    <name type="scientific">Stakelama marina</name>
    <dbReference type="NCBI Taxonomy" id="2826939"/>
    <lineage>
        <taxon>Bacteria</taxon>
        <taxon>Pseudomonadati</taxon>
        <taxon>Pseudomonadota</taxon>
        <taxon>Alphaproteobacteria</taxon>
        <taxon>Sphingomonadales</taxon>
        <taxon>Sphingomonadaceae</taxon>
        <taxon>Stakelama</taxon>
    </lineage>
</organism>
<dbReference type="SUPFAM" id="SSF53474">
    <property type="entry name" value="alpha/beta-Hydrolases"/>
    <property type="match status" value="1"/>
</dbReference>
<protein>
    <submittedName>
        <fullName evidence="5">Alpha/beta hydrolase</fullName>
    </submittedName>
</protein>
<keyword evidence="1 5" id="KW-0378">Hydrolase</keyword>
<dbReference type="PANTHER" id="PTHR48081">
    <property type="entry name" value="AB HYDROLASE SUPERFAMILY PROTEIN C4A8.06C"/>
    <property type="match status" value="1"/>
</dbReference>
<feature type="region of interest" description="Disordered" evidence="2">
    <location>
        <begin position="24"/>
        <end position="65"/>
    </location>
</feature>
<evidence type="ECO:0000256" key="1">
    <source>
        <dbReference type="ARBA" id="ARBA00022801"/>
    </source>
</evidence>
<feature type="chain" id="PRO_5035852443" evidence="3">
    <location>
        <begin position="24"/>
        <end position="336"/>
    </location>
</feature>
<dbReference type="InterPro" id="IPR050300">
    <property type="entry name" value="GDXG_lipolytic_enzyme"/>
</dbReference>
<dbReference type="AlphaFoldDB" id="A0A8T4II97"/>
<dbReference type="EMBL" id="JAGRQC010000001">
    <property type="protein sequence ID" value="MBR0551926.1"/>
    <property type="molecule type" value="Genomic_DNA"/>
</dbReference>
<evidence type="ECO:0000256" key="2">
    <source>
        <dbReference type="SAM" id="MobiDB-lite"/>
    </source>
</evidence>
<evidence type="ECO:0000256" key="3">
    <source>
        <dbReference type="SAM" id="SignalP"/>
    </source>
</evidence>
<reference evidence="5" key="1">
    <citation type="submission" date="2021-04" db="EMBL/GenBank/DDBJ databases">
        <title>Ouciella asimina sp. nov., isolated from the surface seawater in the hydrothermal field of Okinawa Trough.</title>
        <authorList>
            <person name="Shuang W."/>
        </authorList>
    </citation>
    <scope>NUCLEOTIDE SEQUENCE</scope>
    <source>
        <strain evidence="5">LXI357</strain>
    </source>
</reference>
<dbReference type="Gene3D" id="3.40.50.1820">
    <property type="entry name" value="alpha/beta hydrolase"/>
    <property type="match status" value="1"/>
</dbReference>
<keyword evidence="3" id="KW-0732">Signal</keyword>
<evidence type="ECO:0000313" key="6">
    <source>
        <dbReference type="Proteomes" id="UP000676996"/>
    </source>
</evidence>
<dbReference type="InterPro" id="IPR049492">
    <property type="entry name" value="BD-FAE-like_dom"/>
</dbReference>
<dbReference type="GO" id="GO:0016787">
    <property type="term" value="F:hydrolase activity"/>
    <property type="evidence" value="ECO:0007669"/>
    <property type="project" value="UniProtKB-KW"/>
</dbReference>
<dbReference type="InterPro" id="IPR029058">
    <property type="entry name" value="AB_hydrolase_fold"/>
</dbReference>
<feature type="signal peptide" evidence="3">
    <location>
        <begin position="1"/>
        <end position="23"/>
    </location>
</feature>
<evidence type="ECO:0000313" key="5">
    <source>
        <dbReference type="EMBL" id="MBR0551926.1"/>
    </source>
</evidence>
<gene>
    <name evidence="5" type="ORF">J7S20_05340</name>
</gene>
<proteinExistence type="predicted"/>
<sequence length="336" mass="36352">MRIDRRTLIGSALAMTLASRANAQEWGKPTPAATSVDRPDWPPPEHFPLWPNGAPGTPDTLPVPHNTMNGPAGDRQLWLYGVPEAFVAVYRPKTPNGHGLMSIPGGGYGFLSVQNEGMDIARYYTQRGYTVFVLIYRLPGEGWAQRWDVPLQDAQRAMRLIRARASTWGIDPETLGIVGFSAGGHLGASLATLYDTKVYEPVDADDERSARPAFAGLCYPVIDLSIDKSHSSQNLLGPNPPADAVARYDTSRQVTAKTPPLFLVQALDDPLVNPDNSLAMLASAREAKVPVEAHFFEEGGHGFGIEHLAEGLPANLWPELFALWMAKHGGGAATPA</sequence>
<feature type="domain" description="BD-FAE-like" evidence="4">
    <location>
        <begin position="100"/>
        <end position="280"/>
    </location>
</feature>
<dbReference type="RefSeq" id="WP_284053183.1">
    <property type="nucleotide sequence ID" value="NZ_JAGRQC010000001.1"/>
</dbReference>
<dbReference type="Pfam" id="PF20434">
    <property type="entry name" value="BD-FAE"/>
    <property type="match status" value="1"/>
</dbReference>
<keyword evidence="6" id="KW-1185">Reference proteome</keyword>
<dbReference type="Proteomes" id="UP000676996">
    <property type="component" value="Unassembled WGS sequence"/>
</dbReference>
<accession>A0A8T4II97</accession>
<comment type="caution">
    <text evidence="5">The sequence shown here is derived from an EMBL/GenBank/DDBJ whole genome shotgun (WGS) entry which is preliminary data.</text>
</comment>